<keyword evidence="14" id="KW-0012">Acyltransferase</keyword>
<evidence type="ECO:0000313" key="14">
    <source>
        <dbReference type="EMBL" id="RRJ87872.1"/>
    </source>
</evidence>
<dbReference type="GO" id="GO:0005737">
    <property type="term" value="C:cytoplasm"/>
    <property type="evidence" value="ECO:0007669"/>
    <property type="project" value="TreeGrafter"/>
</dbReference>
<evidence type="ECO:0000256" key="5">
    <source>
        <dbReference type="ARBA" id="ARBA00022679"/>
    </source>
</evidence>
<keyword evidence="5 9" id="KW-0808">Transferase</keyword>
<dbReference type="InterPro" id="IPR001465">
    <property type="entry name" value="Malate_synthase_TIM"/>
</dbReference>
<dbReference type="InterPro" id="IPR019830">
    <property type="entry name" value="Malate_synthase_CS"/>
</dbReference>
<comment type="caution">
    <text evidence="14">The sequence shown here is derived from an EMBL/GenBank/DDBJ whole genome shotgun (WGS) entry which is preliminary data.</text>
</comment>
<dbReference type="GO" id="GO:0006097">
    <property type="term" value="P:glyoxylate cycle"/>
    <property type="evidence" value="ECO:0007669"/>
    <property type="project" value="UniProtKB-UniPathway"/>
</dbReference>
<sequence>MIITTTTTDHPTTELPEDPFTEGPSATRGSITVTGPLEPGFDHILTPEALEFVAALHDRFARIRCERLAARRERRARIAAGEMPHFLPETAGIREDANWRVAGAGPGLHDRRVEITGPTDRKMTINAMNSGAQVWLADHEDSLSPTWSNIIGGQINLRDAIRREIDFVSPEGKEYRLGDQTPTIVFRPRGWHLTERHLAYSQPGGSRGTVSASLVDAGLYLFHNARELIARGAGPYFYLPKLESHLEARLWNDVFSFAESRLGIEHGTIRATVLIETLPAAFEMDEILYELRDHCAGLNAGRWDYLFSVIKLFRDRGRAFVLPDRAQLTMTVPFMRAYTELLVQTCHRRGAHAIGGMSAFIPNRRDPEVTERAFAQVASDKQREANAGYDGTWVAHPDLVPIAREQFDAVLAGRVNQVERQRDDVRVIAADLLNFKIEDARITNAGIRANIRIAVRYLDSWLRGQGAAAIDNLMEDAATAEISRSQLWQWINQGLVSDEGRPIVRERVEYFIDKYADELAEEPGNRAADAAQLMKELVLGEEFPAFLTVPAYDRYLK</sequence>
<evidence type="ECO:0000259" key="12">
    <source>
        <dbReference type="Pfam" id="PF20656"/>
    </source>
</evidence>
<dbReference type="FunFam" id="1.20.1220.12:FF:000001">
    <property type="entry name" value="Malate synthase"/>
    <property type="match status" value="1"/>
</dbReference>
<dbReference type="Gene3D" id="3.20.20.360">
    <property type="entry name" value="Malate synthase, domain 3"/>
    <property type="match status" value="1"/>
</dbReference>
<dbReference type="Proteomes" id="UP000274391">
    <property type="component" value="Unassembled WGS sequence"/>
</dbReference>
<proteinExistence type="inferred from homology"/>
<evidence type="ECO:0000256" key="6">
    <source>
        <dbReference type="ARBA" id="ARBA00047918"/>
    </source>
</evidence>
<evidence type="ECO:0000256" key="3">
    <source>
        <dbReference type="ARBA" id="ARBA00022435"/>
    </source>
</evidence>
<dbReference type="PROSITE" id="PS00510">
    <property type="entry name" value="MALATE_SYNTHASE"/>
    <property type="match status" value="1"/>
</dbReference>
<evidence type="ECO:0000313" key="15">
    <source>
        <dbReference type="Proteomes" id="UP000274391"/>
    </source>
</evidence>
<comment type="similarity">
    <text evidence="1 9">Belongs to the malate synthase family.</text>
</comment>
<dbReference type="GO" id="GO:0006099">
    <property type="term" value="P:tricarboxylic acid cycle"/>
    <property type="evidence" value="ECO:0007669"/>
    <property type="project" value="UniProtKB-KW"/>
</dbReference>
<dbReference type="PANTHER" id="PTHR42902">
    <property type="entry name" value="MALATE SYNTHASE"/>
    <property type="match status" value="1"/>
</dbReference>
<name>A0A3P3VYI1_9MICO</name>
<feature type="active site" description="Proton acceptor" evidence="8">
    <location>
        <position position="187"/>
    </location>
</feature>
<feature type="domain" description="Malate synthase N-terminal" evidence="12">
    <location>
        <begin position="32"/>
        <end position="91"/>
    </location>
</feature>
<feature type="domain" description="Malate synthase TIM barrel" evidence="11">
    <location>
        <begin position="183"/>
        <end position="434"/>
    </location>
</feature>
<dbReference type="InterPro" id="IPR046363">
    <property type="entry name" value="MS_N_TIM-barrel_dom"/>
</dbReference>
<accession>A0A3P3VYI1</accession>
<dbReference type="Pfam" id="PF20659">
    <property type="entry name" value="MS_C"/>
    <property type="match status" value="1"/>
</dbReference>
<dbReference type="PIRSF" id="PIRSF001363">
    <property type="entry name" value="Malate_synth"/>
    <property type="match status" value="1"/>
</dbReference>
<dbReference type="CDD" id="cd00727">
    <property type="entry name" value="malate_synt_A"/>
    <property type="match status" value="1"/>
</dbReference>
<dbReference type="EMBL" id="RQVS01000003">
    <property type="protein sequence ID" value="RRJ87872.1"/>
    <property type="molecule type" value="Genomic_DNA"/>
</dbReference>
<feature type="compositionally biased region" description="Low complexity" evidence="10">
    <location>
        <begin position="1"/>
        <end position="10"/>
    </location>
</feature>
<dbReference type="InterPro" id="IPR011076">
    <property type="entry name" value="Malate_synth_sf"/>
</dbReference>
<organism evidence="14 15">
    <name type="scientific">Gulosibacter macacae</name>
    <dbReference type="NCBI Taxonomy" id="2488791"/>
    <lineage>
        <taxon>Bacteria</taxon>
        <taxon>Bacillati</taxon>
        <taxon>Actinomycetota</taxon>
        <taxon>Actinomycetes</taxon>
        <taxon>Micrococcales</taxon>
        <taxon>Microbacteriaceae</taxon>
        <taxon>Gulosibacter</taxon>
    </lineage>
</organism>
<dbReference type="OrthoDB" id="9768429at2"/>
<dbReference type="FunFam" id="3.20.20.360:FF:000001">
    <property type="entry name" value="Malate synthase"/>
    <property type="match status" value="1"/>
</dbReference>
<evidence type="ECO:0000256" key="9">
    <source>
        <dbReference type="RuleBase" id="RU000555"/>
    </source>
</evidence>
<dbReference type="UniPathway" id="UPA00703">
    <property type="reaction ID" value="UER00720"/>
</dbReference>
<feature type="region of interest" description="Disordered" evidence="10">
    <location>
        <begin position="1"/>
        <end position="27"/>
    </location>
</feature>
<evidence type="ECO:0000259" key="11">
    <source>
        <dbReference type="Pfam" id="PF01274"/>
    </source>
</evidence>
<evidence type="ECO:0000259" key="13">
    <source>
        <dbReference type="Pfam" id="PF20659"/>
    </source>
</evidence>
<dbReference type="EC" id="2.3.3.9" evidence="2 9"/>
<dbReference type="InterPro" id="IPR048355">
    <property type="entry name" value="MS_C"/>
</dbReference>
<feature type="active site" description="Proton donor" evidence="8">
    <location>
        <position position="476"/>
    </location>
</feature>
<dbReference type="SUPFAM" id="SSF51645">
    <property type="entry name" value="Malate synthase G"/>
    <property type="match status" value="1"/>
</dbReference>
<evidence type="ECO:0000256" key="1">
    <source>
        <dbReference type="ARBA" id="ARBA00006394"/>
    </source>
</evidence>
<comment type="catalytic activity">
    <reaction evidence="6 9">
        <text>glyoxylate + acetyl-CoA + H2O = (S)-malate + CoA + H(+)</text>
        <dbReference type="Rhea" id="RHEA:18181"/>
        <dbReference type="ChEBI" id="CHEBI:15377"/>
        <dbReference type="ChEBI" id="CHEBI:15378"/>
        <dbReference type="ChEBI" id="CHEBI:15589"/>
        <dbReference type="ChEBI" id="CHEBI:36655"/>
        <dbReference type="ChEBI" id="CHEBI:57287"/>
        <dbReference type="ChEBI" id="CHEBI:57288"/>
        <dbReference type="EC" id="2.3.3.9"/>
    </reaction>
</comment>
<dbReference type="AlphaFoldDB" id="A0A3P3VYI1"/>
<keyword evidence="3 9" id="KW-0329">Glyoxylate bypass</keyword>
<evidence type="ECO:0000256" key="7">
    <source>
        <dbReference type="ARBA" id="ARBA00068441"/>
    </source>
</evidence>
<dbReference type="GO" id="GO:0004474">
    <property type="term" value="F:malate synthase activity"/>
    <property type="evidence" value="ECO:0007669"/>
    <property type="project" value="UniProtKB-EC"/>
</dbReference>
<evidence type="ECO:0000256" key="10">
    <source>
        <dbReference type="SAM" id="MobiDB-lite"/>
    </source>
</evidence>
<dbReference type="Gene3D" id="1.20.1220.12">
    <property type="entry name" value="Malate synthase, domain III"/>
    <property type="match status" value="1"/>
</dbReference>
<dbReference type="NCBIfam" id="TIGR01344">
    <property type="entry name" value="malate_syn_A"/>
    <property type="match status" value="1"/>
</dbReference>
<protein>
    <recommendedName>
        <fullName evidence="7 9">Malate synthase</fullName>
        <ecNumber evidence="2 9">2.3.3.9</ecNumber>
    </recommendedName>
</protein>
<evidence type="ECO:0000256" key="4">
    <source>
        <dbReference type="ARBA" id="ARBA00022532"/>
    </source>
</evidence>
<comment type="pathway">
    <text evidence="9">Carbohydrate metabolism; glyoxylate cycle; (S)-malate from isocitrate: step 2/2.</text>
</comment>
<gene>
    <name evidence="14" type="primary">aceB</name>
    <name evidence="14" type="ORF">EG850_03190</name>
</gene>
<dbReference type="Pfam" id="PF01274">
    <property type="entry name" value="MS_TIM-barrel"/>
    <property type="match status" value="1"/>
</dbReference>
<keyword evidence="15" id="KW-1185">Reference proteome</keyword>
<evidence type="ECO:0000256" key="2">
    <source>
        <dbReference type="ARBA" id="ARBA00012636"/>
    </source>
</evidence>
<reference evidence="14 15" key="1">
    <citation type="submission" date="2018-11" db="EMBL/GenBank/DDBJ databases">
        <title>YIM 102482-1 draft genome.</title>
        <authorList>
            <person name="Li G."/>
            <person name="Jiang Y."/>
        </authorList>
    </citation>
    <scope>NUCLEOTIDE SEQUENCE [LARGE SCALE GENOMIC DNA]</scope>
    <source>
        <strain evidence="14 15">YIM 102482-1</strain>
    </source>
</reference>
<feature type="domain" description="Malate synthase C-terminal" evidence="13">
    <location>
        <begin position="442"/>
        <end position="554"/>
    </location>
</feature>
<dbReference type="PANTHER" id="PTHR42902:SF1">
    <property type="entry name" value="MALATE SYNTHASE 1-RELATED"/>
    <property type="match status" value="1"/>
</dbReference>
<dbReference type="RefSeq" id="WP_124969842.1">
    <property type="nucleotide sequence ID" value="NZ_RQVS01000003.1"/>
</dbReference>
<dbReference type="InterPro" id="IPR044856">
    <property type="entry name" value="Malate_synth_C_sf"/>
</dbReference>
<keyword evidence="4 9" id="KW-0816">Tricarboxylic acid cycle</keyword>
<evidence type="ECO:0000256" key="8">
    <source>
        <dbReference type="PIRSR" id="PIRSR001363-1"/>
    </source>
</evidence>
<dbReference type="Pfam" id="PF20656">
    <property type="entry name" value="MS_N"/>
    <property type="match status" value="1"/>
</dbReference>
<dbReference type="InterPro" id="IPR048356">
    <property type="entry name" value="MS_N"/>
</dbReference>
<dbReference type="InterPro" id="IPR006252">
    <property type="entry name" value="Malate_synthA"/>
</dbReference>